<feature type="compositionally biased region" description="Basic and acidic residues" evidence="1">
    <location>
        <begin position="1"/>
        <end position="10"/>
    </location>
</feature>
<reference evidence="3" key="1">
    <citation type="submission" date="2018-02" db="EMBL/GenBank/DDBJ databases">
        <authorList>
            <person name="Hausmann B."/>
        </authorList>
    </citation>
    <scope>NUCLEOTIDE SEQUENCE [LARGE SCALE GENOMIC DNA]</scope>
    <source>
        <strain evidence="3">Peat soil MAG SbA5</strain>
    </source>
</reference>
<dbReference type="EMBL" id="OKRB01000014">
    <property type="protein sequence ID" value="SPE17837.1"/>
    <property type="molecule type" value="Genomic_DNA"/>
</dbReference>
<feature type="region of interest" description="Disordered" evidence="1">
    <location>
        <begin position="1"/>
        <end position="33"/>
    </location>
</feature>
<sequence length="53" mass="5765">MIDDLLKQDRSSAAAELGAKGGSQTAKRGSDYFRQLAAKRKTRAGGRPRKKSE</sequence>
<name>A0A2N9L3D1_9BACT</name>
<evidence type="ECO:0000313" key="2">
    <source>
        <dbReference type="EMBL" id="SPE17837.1"/>
    </source>
</evidence>
<accession>A0A2N9L3D1</accession>
<evidence type="ECO:0000313" key="3">
    <source>
        <dbReference type="Proteomes" id="UP000239735"/>
    </source>
</evidence>
<organism evidence="2 3">
    <name type="scientific">Candidatus Sulfuritelmatomonas gaucii</name>
    <dbReference type="NCBI Taxonomy" id="2043161"/>
    <lineage>
        <taxon>Bacteria</taxon>
        <taxon>Pseudomonadati</taxon>
        <taxon>Acidobacteriota</taxon>
        <taxon>Terriglobia</taxon>
        <taxon>Terriglobales</taxon>
        <taxon>Acidobacteriaceae</taxon>
        <taxon>Candidatus Sulfuritelmatomonas</taxon>
    </lineage>
</organism>
<dbReference type="Proteomes" id="UP000239735">
    <property type="component" value="Unassembled WGS sequence"/>
</dbReference>
<proteinExistence type="predicted"/>
<evidence type="ECO:0000256" key="1">
    <source>
        <dbReference type="SAM" id="MobiDB-lite"/>
    </source>
</evidence>
<dbReference type="AlphaFoldDB" id="A0A2N9L3D1"/>
<gene>
    <name evidence="2" type="ORF">SBA5_1100017</name>
</gene>
<protein>
    <submittedName>
        <fullName evidence="2">Uncharacterized protein</fullName>
    </submittedName>
</protein>